<evidence type="ECO:0000313" key="2">
    <source>
        <dbReference type="EMBL" id="SEL53947.1"/>
    </source>
</evidence>
<keyword evidence="1" id="KW-0732">Signal</keyword>
<proteinExistence type="predicted"/>
<reference evidence="3" key="1">
    <citation type="submission" date="2016-10" db="EMBL/GenBank/DDBJ databases">
        <authorList>
            <person name="Varghese N."/>
        </authorList>
    </citation>
    <scope>NUCLEOTIDE SEQUENCE [LARGE SCALE GENOMIC DNA]</scope>
    <source>
        <strain evidence="3">DSM 45096 / BCRC 16803 / CGMCC 4.1857 / CIP 109030 / JCM 12277 / KCTC 19219 / NBRC 100920 / 33214</strain>
    </source>
</reference>
<dbReference type="eggNOG" id="ENOG5031SM5">
    <property type="taxonomic scope" value="Bacteria"/>
</dbReference>
<dbReference type="AlphaFoldDB" id="A0A1H7R309"/>
<dbReference type="InterPro" id="IPR006311">
    <property type="entry name" value="TAT_signal"/>
</dbReference>
<protein>
    <submittedName>
        <fullName evidence="2">Uncharacterized protein</fullName>
    </submittedName>
</protein>
<evidence type="ECO:0000313" key="3">
    <source>
        <dbReference type="Proteomes" id="UP000183015"/>
    </source>
</evidence>
<evidence type="ECO:0000256" key="1">
    <source>
        <dbReference type="SAM" id="SignalP"/>
    </source>
</evidence>
<feature type="signal peptide" evidence="1">
    <location>
        <begin position="1"/>
        <end position="41"/>
    </location>
</feature>
<feature type="chain" id="PRO_5010307575" evidence="1">
    <location>
        <begin position="42"/>
        <end position="387"/>
    </location>
</feature>
<name>A0A1H7R309_STRJI</name>
<gene>
    <name evidence="2" type="ORF">SAMN05414137_109321</name>
</gene>
<keyword evidence="3" id="KW-1185">Reference proteome</keyword>
<sequence length="387" mass="40586">MIPDQTSAAPRGRSIRRRAVAAAAVTAAVATAGAVLPSAMAATRPAAHPAQSAAGGSVTGPQMVALLTHVLPAHGKVSDGTGRGLKDKGWPSPYGDGLYEPTAWVKYDDGHGPAGIWVDVTRWNRPDAHLEPFTCKPVGPSGSNRHCTVEHLAGGAVLNLTRQDYPNPQGGWERIWTATYARHDGGRVVLQESNSVYDKQPATRVNPPLTLAQLQAAATSPVWTRVMNEIPAADAQPSNLNTPFGPDGIGAIFYRLIPAGFSISGATGSMFPEPGNTMVLRDAHGRGSVYNTVDSSNSAAFLSSRFHKQFPHATALPGGGWLGVKKVAGPHAGTEQYWVAVYRGHSIVTVIALNSVGPDGTRTRPTPVLSIAQLTAIAESPTWSAAN</sequence>
<dbReference type="STRING" id="235985.SAMN05414137_109321"/>
<organism evidence="2 3">
    <name type="scientific">Streptacidiphilus jiangxiensis</name>
    <dbReference type="NCBI Taxonomy" id="235985"/>
    <lineage>
        <taxon>Bacteria</taxon>
        <taxon>Bacillati</taxon>
        <taxon>Actinomycetota</taxon>
        <taxon>Actinomycetes</taxon>
        <taxon>Kitasatosporales</taxon>
        <taxon>Streptomycetaceae</taxon>
        <taxon>Streptacidiphilus</taxon>
    </lineage>
</organism>
<dbReference type="PROSITE" id="PS51318">
    <property type="entry name" value="TAT"/>
    <property type="match status" value="1"/>
</dbReference>
<dbReference type="EMBL" id="FOAZ01000009">
    <property type="protein sequence ID" value="SEL53947.1"/>
    <property type="molecule type" value="Genomic_DNA"/>
</dbReference>
<dbReference type="Proteomes" id="UP000183015">
    <property type="component" value="Unassembled WGS sequence"/>
</dbReference>
<accession>A0A1H7R309</accession>